<accession>A0A0E9TUW9</accession>
<evidence type="ECO:0000313" key="2">
    <source>
        <dbReference type="EMBL" id="JAH57237.1"/>
    </source>
</evidence>
<reference evidence="2" key="1">
    <citation type="submission" date="2014-11" db="EMBL/GenBank/DDBJ databases">
        <authorList>
            <person name="Amaro Gonzalez C."/>
        </authorList>
    </citation>
    <scope>NUCLEOTIDE SEQUENCE</scope>
</reference>
<feature type="transmembrane region" description="Helical" evidence="1">
    <location>
        <begin position="6"/>
        <end position="29"/>
    </location>
</feature>
<keyword evidence="1" id="KW-1133">Transmembrane helix</keyword>
<dbReference type="EMBL" id="GBXM01051340">
    <property type="protein sequence ID" value="JAH57237.1"/>
    <property type="molecule type" value="Transcribed_RNA"/>
</dbReference>
<proteinExistence type="predicted"/>
<protein>
    <submittedName>
        <fullName evidence="2">Uncharacterized protein</fullName>
    </submittedName>
</protein>
<sequence length="30" mass="3288">MSGTGSLVSLSEMTPFTIIYSVIYTLLYIS</sequence>
<organism evidence="2">
    <name type="scientific">Anguilla anguilla</name>
    <name type="common">European freshwater eel</name>
    <name type="synonym">Muraena anguilla</name>
    <dbReference type="NCBI Taxonomy" id="7936"/>
    <lineage>
        <taxon>Eukaryota</taxon>
        <taxon>Metazoa</taxon>
        <taxon>Chordata</taxon>
        <taxon>Craniata</taxon>
        <taxon>Vertebrata</taxon>
        <taxon>Euteleostomi</taxon>
        <taxon>Actinopterygii</taxon>
        <taxon>Neopterygii</taxon>
        <taxon>Teleostei</taxon>
        <taxon>Anguilliformes</taxon>
        <taxon>Anguillidae</taxon>
        <taxon>Anguilla</taxon>
    </lineage>
</organism>
<name>A0A0E9TUW9_ANGAN</name>
<evidence type="ECO:0000256" key="1">
    <source>
        <dbReference type="SAM" id="Phobius"/>
    </source>
</evidence>
<dbReference type="AlphaFoldDB" id="A0A0E9TUW9"/>
<keyword evidence="1" id="KW-0472">Membrane</keyword>
<reference evidence="2" key="2">
    <citation type="journal article" date="2015" name="Fish Shellfish Immunol.">
        <title>Early steps in the European eel (Anguilla anguilla)-Vibrio vulnificus interaction in the gills: Role of the RtxA13 toxin.</title>
        <authorList>
            <person name="Callol A."/>
            <person name="Pajuelo D."/>
            <person name="Ebbesson L."/>
            <person name="Teles M."/>
            <person name="MacKenzie S."/>
            <person name="Amaro C."/>
        </authorList>
    </citation>
    <scope>NUCLEOTIDE SEQUENCE</scope>
</reference>
<keyword evidence="1" id="KW-0812">Transmembrane</keyword>